<dbReference type="InterPro" id="IPR036249">
    <property type="entry name" value="Thioredoxin-like_sf"/>
</dbReference>
<gene>
    <name evidence="13" type="ORF">D6810_00275</name>
</gene>
<evidence type="ECO:0000256" key="3">
    <source>
        <dbReference type="ARBA" id="ARBA00013017"/>
    </source>
</evidence>
<evidence type="ECO:0000256" key="8">
    <source>
        <dbReference type="ARBA" id="ARBA00023284"/>
    </source>
</evidence>
<dbReference type="GO" id="GO:0005737">
    <property type="term" value="C:cytoplasm"/>
    <property type="evidence" value="ECO:0007669"/>
    <property type="project" value="TreeGrafter"/>
</dbReference>
<evidence type="ECO:0000313" key="14">
    <source>
        <dbReference type="Proteomes" id="UP000269410"/>
    </source>
</evidence>
<proteinExistence type="inferred from homology"/>
<dbReference type="Proteomes" id="UP000269410">
    <property type="component" value="Unassembled WGS sequence"/>
</dbReference>
<dbReference type="GO" id="GO:0045454">
    <property type="term" value="P:cell redox homeostasis"/>
    <property type="evidence" value="ECO:0007669"/>
    <property type="project" value="TreeGrafter"/>
</dbReference>
<keyword evidence="4" id="KW-0575">Peroxidase</keyword>
<dbReference type="EC" id="1.11.1.24" evidence="3"/>
<dbReference type="Gene3D" id="3.40.30.10">
    <property type="entry name" value="Glutaredoxin"/>
    <property type="match status" value="1"/>
</dbReference>
<reference evidence="13 14" key="1">
    <citation type="submission" date="2018-10" db="EMBL/GenBank/DDBJ databases">
        <title>Thermophilic Lithotrophy and Phototrophy in an Intertidal, Iron-rich, Geothermal Spring.</title>
        <authorList>
            <person name="Ward L.M."/>
            <person name="Idei A."/>
            <person name="Nakagawa M."/>
            <person name="Ueno Y."/>
            <person name="Fischer W."/>
            <person name="Mcglynn S.E."/>
        </authorList>
    </citation>
    <scope>NUCLEOTIDE SEQUENCE [LARGE SCALE GENOMIC DNA]</scope>
    <source>
        <strain evidence="13">J137</strain>
    </source>
</reference>
<evidence type="ECO:0000256" key="9">
    <source>
        <dbReference type="ARBA" id="ARBA00032824"/>
    </source>
</evidence>
<keyword evidence="6" id="KW-0560">Oxidoreductase</keyword>
<comment type="catalytic activity">
    <reaction evidence="11">
        <text>a hydroperoxide + [thioredoxin]-dithiol = an alcohol + [thioredoxin]-disulfide + H2O</text>
        <dbReference type="Rhea" id="RHEA:62620"/>
        <dbReference type="Rhea" id="RHEA-COMP:10698"/>
        <dbReference type="Rhea" id="RHEA-COMP:10700"/>
        <dbReference type="ChEBI" id="CHEBI:15377"/>
        <dbReference type="ChEBI" id="CHEBI:29950"/>
        <dbReference type="ChEBI" id="CHEBI:30879"/>
        <dbReference type="ChEBI" id="CHEBI:35924"/>
        <dbReference type="ChEBI" id="CHEBI:50058"/>
        <dbReference type="EC" id="1.11.1.24"/>
    </reaction>
</comment>
<evidence type="ECO:0000256" key="11">
    <source>
        <dbReference type="ARBA" id="ARBA00049091"/>
    </source>
</evidence>
<evidence type="ECO:0000259" key="12">
    <source>
        <dbReference type="PROSITE" id="PS51352"/>
    </source>
</evidence>
<dbReference type="Pfam" id="PF00578">
    <property type="entry name" value="AhpC-TSA"/>
    <property type="match status" value="1"/>
</dbReference>
<dbReference type="GO" id="GO:0034599">
    <property type="term" value="P:cellular response to oxidative stress"/>
    <property type="evidence" value="ECO:0007669"/>
    <property type="project" value="TreeGrafter"/>
</dbReference>
<dbReference type="PANTHER" id="PTHR42801:SF4">
    <property type="entry name" value="AHPC_TSA FAMILY PROTEIN"/>
    <property type="match status" value="1"/>
</dbReference>
<dbReference type="GO" id="GO:0008379">
    <property type="term" value="F:thioredoxin peroxidase activity"/>
    <property type="evidence" value="ECO:0007669"/>
    <property type="project" value="TreeGrafter"/>
</dbReference>
<name>A0A3M0Z039_9BACT</name>
<dbReference type="PANTHER" id="PTHR42801">
    <property type="entry name" value="THIOREDOXIN-DEPENDENT PEROXIDE REDUCTASE"/>
    <property type="match status" value="1"/>
</dbReference>
<dbReference type="SUPFAM" id="SSF52833">
    <property type="entry name" value="Thioredoxin-like"/>
    <property type="match status" value="1"/>
</dbReference>
<organism evidence="13 14">
    <name type="scientific">Candidatus Dojkabacteria bacterium</name>
    <dbReference type="NCBI Taxonomy" id="2099670"/>
    <lineage>
        <taxon>Bacteria</taxon>
        <taxon>Candidatus Dojkabacteria</taxon>
    </lineage>
</organism>
<evidence type="ECO:0000313" key="13">
    <source>
        <dbReference type="EMBL" id="RMD77702.1"/>
    </source>
</evidence>
<dbReference type="InterPro" id="IPR013766">
    <property type="entry name" value="Thioredoxin_domain"/>
</dbReference>
<evidence type="ECO:0000256" key="5">
    <source>
        <dbReference type="ARBA" id="ARBA00022862"/>
    </source>
</evidence>
<comment type="subunit">
    <text evidence="2">Monomer.</text>
</comment>
<keyword evidence="8" id="KW-0676">Redox-active center</keyword>
<evidence type="ECO:0000256" key="6">
    <source>
        <dbReference type="ARBA" id="ARBA00023002"/>
    </source>
</evidence>
<protein>
    <recommendedName>
        <fullName evidence="3">thioredoxin-dependent peroxiredoxin</fullName>
        <ecNumber evidence="3">1.11.1.24</ecNumber>
    </recommendedName>
    <alternativeName>
        <fullName evidence="9">Thioredoxin peroxidase</fullName>
    </alternativeName>
</protein>
<dbReference type="FunFam" id="3.40.30.10:FF:000007">
    <property type="entry name" value="Thioredoxin-dependent thiol peroxidase"/>
    <property type="match status" value="1"/>
</dbReference>
<comment type="similarity">
    <text evidence="10">Belongs to the peroxiredoxin family. BCP/PrxQ subfamily.</text>
</comment>
<feature type="domain" description="Thioredoxin" evidence="12">
    <location>
        <begin position="1"/>
        <end position="163"/>
    </location>
</feature>
<dbReference type="PROSITE" id="PS51352">
    <property type="entry name" value="THIOREDOXIN_2"/>
    <property type="match status" value="1"/>
</dbReference>
<dbReference type="AlphaFoldDB" id="A0A3M0Z039"/>
<evidence type="ECO:0000256" key="2">
    <source>
        <dbReference type="ARBA" id="ARBA00011245"/>
    </source>
</evidence>
<evidence type="ECO:0000256" key="7">
    <source>
        <dbReference type="ARBA" id="ARBA00023157"/>
    </source>
</evidence>
<dbReference type="CDD" id="cd03017">
    <property type="entry name" value="PRX_BCP"/>
    <property type="match status" value="1"/>
</dbReference>
<sequence>MKVGDKFPLDTLLLNTEGETKLLSDLISLPCVIYFYPKDMTPGCTDEACSIRDVSDEIRSLGYFVCGISSDDQNSHKKFIQKYTLNFPLFSDLDQSLQKKVGVWVEKSMYGKKYMGTMRSTFVLDKAGTVIATWGDDELCSQGKVLTKTHGEQLLSYLKEVSATSI</sequence>
<comment type="caution">
    <text evidence="13">The sequence shown here is derived from an EMBL/GenBank/DDBJ whole genome shotgun (WGS) entry which is preliminary data.</text>
</comment>
<dbReference type="InterPro" id="IPR050924">
    <property type="entry name" value="Peroxiredoxin_BCP/PrxQ"/>
</dbReference>
<evidence type="ECO:0000256" key="4">
    <source>
        <dbReference type="ARBA" id="ARBA00022559"/>
    </source>
</evidence>
<accession>A0A3M0Z039</accession>
<evidence type="ECO:0000256" key="1">
    <source>
        <dbReference type="ARBA" id="ARBA00003330"/>
    </source>
</evidence>
<keyword evidence="7" id="KW-1015">Disulfide bond</keyword>
<dbReference type="EMBL" id="RFKV01000008">
    <property type="protein sequence ID" value="RMD77702.1"/>
    <property type="molecule type" value="Genomic_DNA"/>
</dbReference>
<evidence type="ECO:0000256" key="10">
    <source>
        <dbReference type="ARBA" id="ARBA00038489"/>
    </source>
</evidence>
<dbReference type="InterPro" id="IPR000866">
    <property type="entry name" value="AhpC/TSA"/>
</dbReference>
<keyword evidence="5" id="KW-0049">Antioxidant</keyword>
<comment type="function">
    <text evidence="1">Thiol-specific peroxidase that catalyzes the reduction of hydrogen peroxide and organic hydroperoxides to water and alcohols, respectively. Plays a role in cell protection against oxidative stress by detoxifying peroxides and as sensor of hydrogen peroxide-mediated signaling events.</text>
</comment>